<dbReference type="EMBL" id="CP014501">
    <property type="protein sequence ID" value="ANB13259.1"/>
    <property type="molecule type" value="Genomic_DNA"/>
</dbReference>
<reference evidence="8 9" key="1">
    <citation type="submission" date="2016-02" db="EMBL/GenBank/DDBJ databases">
        <title>Complete genome sequence and transcriptome regulation of the pentose utilising yeast Sugiyamaella lignohabitans.</title>
        <authorList>
            <person name="Bellasio M."/>
            <person name="Peymann A."/>
            <person name="Valli M."/>
            <person name="Sipitzky M."/>
            <person name="Graf A."/>
            <person name="Sauer M."/>
            <person name="Marx H."/>
            <person name="Mattanovich D."/>
        </authorList>
    </citation>
    <scope>NUCLEOTIDE SEQUENCE [LARGE SCALE GENOMIC DNA]</scope>
    <source>
        <strain evidence="8 9">CBS 10342</strain>
    </source>
</reference>
<evidence type="ECO:0000256" key="4">
    <source>
        <dbReference type="ARBA" id="ARBA00022454"/>
    </source>
</evidence>
<feature type="region of interest" description="Disordered" evidence="6">
    <location>
        <begin position="79"/>
        <end position="114"/>
    </location>
</feature>
<comment type="similarity">
    <text evidence="3">Belongs to the CENP-T/CNN1 family.</text>
</comment>
<gene>
    <name evidence="8" type="ORF">AWJ20_1543</name>
</gene>
<sequence length="542" mass="60798">MAETPLSGRRRYRASLASTPASVFATPQRRLRREATTPHTIRALAAQATPGRRISRLIKVKTRTPRDDLRALSRALVRENSNERAESAPQVVRRPKVSSHLTQPPISRQIQSPPKVTTTKIFHFPEPTEVIKNGNFSTKLVPSDLVDNRAKQTPARNSQPTNDVFNSDTKVPNDSPYRRVDPVLRRLSQAPEVQAKPDARISPPKFTSTPRDIEIERRIAADRLSIDRRFSTAFDVADTTIASRRDTFGFPISDVSIGNITHQSSFHIDVTEDDPSTRAYDISGEDATLSFRDRTGYGNITGISEYDNDNESDNNNDNDNENDIANQSDNDNYENTNDDTTINVNETNEINDDYDEYEAYGNDYDDNNDSVNQLETNSEDDVRDGGSEESEPDPNGPIIGEEDTTIGYDDIGVVDDITLPIRAPRPIAASSSKRDTRAVSKERPKVETAIPRKVIKDILKTVTSSRLTPEAFEQVLEASNAFFEQATTDLSAYAQHAKRKNIDASDVIQLIHRQRQLNDTFPFSLAHKYLPAELLNDIEKRM</sequence>
<feature type="compositionally biased region" description="Low complexity" evidence="6">
    <location>
        <begin position="103"/>
        <end position="114"/>
    </location>
</feature>
<dbReference type="GO" id="GO:0000278">
    <property type="term" value="P:mitotic cell cycle"/>
    <property type="evidence" value="ECO:0007669"/>
    <property type="project" value="TreeGrafter"/>
</dbReference>
<dbReference type="InterPro" id="IPR009072">
    <property type="entry name" value="Histone-fold"/>
</dbReference>
<dbReference type="KEGG" id="slb:AWJ20_1543"/>
<dbReference type="OrthoDB" id="10071681at2759"/>
<evidence type="ECO:0000256" key="6">
    <source>
        <dbReference type="SAM" id="MobiDB-lite"/>
    </source>
</evidence>
<feature type="compositionally biased region" description="Acidic residues" evidence="6">
    <location>
        <begin position="349"/>
        <end position="368"/>
    </location>
</feature>
<dbReference type="AlphaFoldDB" id="A0A167DT06"/>
<feature type="region of interest" description="Disordered" evidence="6">
    <location>
        <begin position="302"/>
        <end position="404"/>
    </location>
</feature>
<dbReference type="GO" id="GO:0005634">
    <property type="term" value="C:nucleus"/>
    <property type="evidence" value="ECO:0007669"/>
    <property type="project" value="UniProtKB-SubCell"/>
</dbReference>
<dbReference type="Pfam" id="PF15511">
    <property type="entry name" value="CENP-T_C"/>
    <property type="match status" value="1"/>
</dbReference>
<accession>A0A167DT06</accession>
<dbReference type="GO" id="GO:0000776">
    <property type="term" value="C:kinetochore"/>
    <property type="evidence" value="ECO:0007669"/>
    <property type="project" value="InterPro"/>
</dbReference>
<keyword evidence="5" id="KW-0539">Nucleus</keyword>
<keyword evidence="4" id="KW-0158">Chromosome</keyword>
<dbReference type="InterPro" id="IPR028255">
    <property type="entry name" value="CENP-T"/>
</dbReference>
<dbReference type="Proteomes" id="UP000189580">
    <property type="component" value="Chromosome a"/>
</dbReference>
<dbReference type="Gene3D" id="1.10.20.10">
    <property type="entry name" value="Histone, subunit A"/>
    <property type="match status" value="1"/>
</dbReference>
<evidence type="ECO:0000259" key="7">
    <source>
        <dbReference type="Pfam" id="PF15511"/>
    </source>
</evidence>
<organism evidence="8 9">
    <name type="scientific">Sugiyamaella lignohabitans</name>
    <dbReference type="NCBI Taxonomy" id="796027"/>
    <lineage>
        <taxon>Eukaryota</taxon>
        <taxon>Fungi</taxon>
        <taxon>Dikarya</taxon>
        <taxon>Ascomycota</taxon>
        <taxon>Saccharomycotina</taxon>
        <taxon>Dipodascomycetes</taxon>
        <taxon>Dipodascales</taxon>
        <taxon>Trichomonascaceae</taxon>
        <taxon>Sugiyamaella</taxon>
    </lineage>
</organism>
<dbReference type="PANTHER" id="PTHR46904">
    <property type="entry name" value="CENTROMERE PROTEIN T"/>
    <property type="match status" value="1"/>
</dbReference>
<feature type="compositionally biased region" description="Acidic residues" evidence="6">
    <location>
        <begin position="306"/>
        <end position="322"/>
    </location>
</feature>
<dbReference type="GO" id="GO:0003677">
    <property type="term" value="F:DNA binding"/>
    <property type="evidence" value="ECO:0007669"/>
    <property type="project" value="InterPro"/>
</dbReference>
<dbReference type="GeneID" id="30033357"/>
<feature type="compositionally biased region" description="Acidic residues" evidence="6">
    <location>
        <begin position="377"/>
        <end position="392"/>
    </location>
</feature>
<name>A0A167DT06_9ASCO</name>
<dbReference type="GO" id="GO:0046982">
    <property type="term" value="F:protein heterodimerization activity"/>
    <property type="evidence" value="ECO:0007669"/>
    <property type="project" value="InterPro"/>
</dbReference>
<evidence type="ECO:0000256" key="3">
    <source>
        <dbReference type="ARBA" id="ARBA00010137"/>
    </source>
</evidence>
<evidence type="ECO:0000256" key="5">
    <source>
        <dbReference type="ARBA" id="ARBA00023242"/>
    </source>
</evidence>
<dbReference type="GO" id="GO:0051382">
    <property type="term" value="P:kinetochore assembly"/>
    <property type="evidence" value="ECO:0007669"/>
    <property type="project" value="InterPro"/>
</dbReference>
<evidence type="ECO:0000313" key="9">
    <source>
        <dbReference type="Proteomes" id="UP000189580"/>
    </source>
</evidence>
<proteinExistence type="inferred from homology"/>
<keyword evidence="9" id="KW-1185">Reference proteome</keyword>
<evidence type="ECO:0000256" key="2">
    <source>
        <dbReference type="ARBA" id="ARBA00004286"/>
    </source>
</evidence>
<feature type="domain" description="CENP-T/Histone H4 histone fold" evidence="7">
    <location>
        <begin position="444"/>
        <end position="540"/>
    </location>
</feature>
<protein>
    <recommendedName>
        <fullName evidence="7">CENP-T/Histone H4 histone fold domain-containing protein</fullName>
    </recommendedName>
</protein>
<dbReference type="InterPro" id="IPR035425">
    <property type="entry name" value="CENP-T/H4_C"/>
</dbReference>
<feature type="region of interest" description="Disordered" evidence="6">
    <location>
        <begin position="151"/>
        <end position="208"/>
    </location>
</feature>
<dbReference type="GO" id="GO:0007059">
    <property type="term" value="P:chromosome segregation"/>
    <property type="evidence" value="ECO:0007669"/>
    <property type="project" value="TreeGrafter"/>
</dbReference>
<dbReference type="PANTHER" id="PTHR46904:SF1">
    <property type="entry name" value="CENTROMERE PROTEIN T"/>
    <property type="match status" value="1"/>
</dbReference>
<feature type="compositionally biased region" description="Low complexity" evidence="6">
    <location>
        <begin position="329"/>
        <end position="348"/>
    </location>
</feature>
<feature type="compositionally biased region" description="Polar residues" evidence="6">
    <location>
        <begin position="154"/>
        <end position="172"/>
    </location>
</feature>
<dbReference type="RefSeq" id="XP_018735736.1">
    <property type="nucleotide sequence ID" value="XM_018878432.1"/>
</dbReference>
<dbReference type="SUPFAM" id="SSF47113">
    <property type="entry name" value="Histone-fold"/>
    <property type="match status" value="1"/>
</dbReference>
<dbReference type="CDD" id="cd22920">
    <property type="entry name" value="HFD_CENP-T"/>
    <property type="match status" value="1"/>
</dbReference>
<feature type="region of interest" description="Disordered" evidence="6">
    <location>
        <begin position="1"/>
        <end position="35"/>
    </location>
</feature>
<evidence type="ECO:0000313" key="8">
    <source>
        <dbReference type="EMBL" id="ANB13259.1"/>
    </source>
</evidence>
<evidence type="ECO:0000256" key="1">
    <source>
        <dbReference type="ARBA" id="ARBA00004123"/>
    </source>
</evidence>
<comment type="subcellular location">
    <subcellularLocation>
        <location evidence="2">Chromosome</location>
    </subcellularLocation>
    <subcellularLocation>
        <location evidence="1">Nucleus</location>
    </subcellularLocation>
</comment>